<name>A0ABV4UEJ2_9RHOO</name>
<dbReference type="EMBL" id="JBEUWX010000002">
    <property type="protein sequence ID" value="MFA9949470.1"/>
    <property type="molecule type" value="Genomic_DNA"/>
</dbReference>
<keyword evidence="2" id="KW-0449">Lipoprotein</keyword>
<accession>A0ABV4UEJ2</accession>
<sequence>MLLTIFRHWASLSIHRAIRRAIRRAAAPAGALAAIALLAGCAASPSAVQPTVYDFGLPVSALAGQGGTGAEAMSLAVDVDTPPWFDSPGIGYRLAYDDPLKRREYVDSRWAANPGQLLTQRLRQQLGVPDAAASAAGACALRVELQEFSQVFDSPQHSRALLQATAILTDATRRVIAERRFVTEKNAATPDARGGVGALVEAGNALGQQLADWLGALNAQSAGRSLCRTAETAKPRRH</sequence>
<keyword evidence="3" id="KW-1185">Reference proteome</keyword>
<reference evidence="3" key="1">
    <citation type="submission" date="2024-06" db="EMBL/GenBank/DDBJ databases">
        <title>Radixoralia hellwigii gen. nov., sp nov., isolated from a root canal in the human oral cavity.</title>
        <authorList>
            <person name="Bartsch S."/>
            <person name="Wittmer A."/>
            <person name="Schulz A.-K."/>
            <person name="Neumann-Schaal M."/>
            <person name="Wolf J."/>
            <person name="Gronow S."/>
            <person name="Tennert C."/>
            <person name="Haecker G."/>
            <person name="Cieplik F."/>
            <person name="Al-Ahmad A."/>
        </authorList>
    </citation>
    <scope>NUCLEOTIDE SEQUENCE [LARGE SCALE GENOMIC DNA]</scope>
    <source>
        <strain evidence="3">Wk13</strain>
    </source>
</reference>
<dbReference type="InterPro" id="IPR005586">
    <property type="entry name" value="ABC_trans_aux"/>
</dbReference>
<dbReference type="Pfam" id="PF03886">
    <property type="entry name" value="ABC_trans_aux"/>
    <property type="match status" value="1"/>
</dbReference>
<dbReference type="Gene3D" id="3.40.50.10610">
    <property type="entry name" value="ABC-type transport auxiliary lipoprotein component"/>
    <property type="match status" value="1"/>
</dbReference>
<gene>
    <name evidence="2" type="ORF">ABCS64_03855</name>
</gene>
<evidence type="ECO:0000259" key="1">
    <source>
        <dbReference type="Pfam" id="PF03886"/>
    </source>
</evidence>
<dbReference type="SUPFAM" id="SSF159594">
    <property type="entry name" value="XCC0632-like"/>
    <property type="match status" value="1"/>
</dbReference>
<proteinExistence type="predicted"/>
<protein>
    <submittedName>
        <fullName evidence="2">ABC-type transport auxiliary lipoprotein family protein</fullName>
    </submittedName>
</protein>
<feature type="domain" description="ABC-type transport auxiliary lipoprotein component" evidence="1">
    <location>
        <begin position="78"/>
        <end position="211"/>
    </location>
</feature>
<comment type="caution">
    <text evidence="2">The sequence shown here is derived from an EMBL/GenBank/DDBJ whole genome shotgun (WGS) entry which is preliminary data.</text>
</comment>
<dbReference type="Proteomes" id="UP001574673">
    <property type="component" value="Unassembled WGS sequence"/>
</dbReference>
<evidence type="ECO:0000313" key="2">
    <source>
        <dbReference type="EMBL" id="MFA9949470.1"/>
    </source>
</evidence>
<evidence type="ECO:0000313" key="3">
    <source>
        <dbReference type="Proteomes" id="UP001574673"/>
    </source>
</evidence>
<organism evidence="2 3">
    <name type="scientific">Dentiradicibacter hellwigii</name>
    <dbReference type="NCBI Taxonomy" id="3149053"/>
    <lineage>
        <taxon>Bacteria</taxon>
        <taxon>Pseudomonadati</taxon>
        <taxon>Pseudomonadota</taxon>
        <taxon>Betaproteobacteria</taxon>
        <taxon>Rhodocyclales</taxon>
        <taxon>Rhodocyclaceae</taxon>
        <taxon>Dentiradicibacter</taxon>
    </lineage>
</organism>